<comment type="caution">
    <text evidence="1">The sequence shown here is derived from an EMBL/GenBank/DDBJ whole genome shotgun (WGS) entry which is preliminary data.</text>
</comment>
<proteinExistence type="predicted"/>
<evidence type="ECO:0000313" key="1">
    <source>
        <dbReference type="EMBL" id="KAJ8646474.1"/>
    </source>
</evidence>
<accession>A0ACC2MLH7</accession>
<dbReference type="EMBL" id="CM056810">
    <property type="protein sequence ID" value="KAJ8646474.1"/>
    <property type="molecule type" value="Genomic_DNA"/>
</dbReference>
<name>A0ACC2MLH7_PERAE</name>
<organism evidence="1 2">
    <name type="scientific">Persea americana</name>
    <name type="common">Avocado</name>
    <dbReference type="NCBI Taxonomy" id="3435"/>
    <lineage>
        <taxon>Eukaryota</taxon>
        <taxon>Viridiplantae</taxon>
        <taxon>Streptophyta</taxon>
        <taxon>Embryophyta</taxon>
        <taxon>Tracheophyta</taxon>
        <taxon>Spermatophyta</taxon>
        <taxon>Magnoliopsida</taxon>
        <taxon>Magnoliidae</taxon>
        <taxon>Laurales</taxon>
        <taxon>Lauraceae</taxon>
        <taxon>Persea</taxon>
    </lineage>
</organism>
<protein>
    <submittedName>
        <fullName evidence="1">Uncharacterized protein</fullName>
    </submittedName>
</protein>
<reference evidence="1 2" key="1">
    <citation type="journal article" date="2022" name="Hortic Res">
        <title>A haplotype resolved chromosomal level avocado genome allows analysis of novel avocado genes.</title>
        <authorList>
            <person name="Nath O."/>
            <person name="Fletcher S.J."/>
            <person name="Hayward A."/>
            <person name="Shaw L.M."/>
            <person name="Masouleh A.K."/>
            <person name="Furtado A."/>
            <person name="Henry R.J."/>
            <person name="Mitter N."/>
        </authorList>
    </citation>
    <scope>NUCLEOTIDE SEQUENCE [LARGE SCALE GENOMIC DNA]</scope>
    <source>
        <strain evidence="2">cv. Hass</strain>
    </source>
</reference>
<dbReference type="Proteomes" id="UP001234297">
    <property type="component" value="Chromosome 2"/>
</dbReference>
<gene>
    <name evidence="1" type="ORF">MRB53_008222</name>
</gene>
<sequence length="256" mass="28712">MGRSKITIRRLESAAARQNTYSKRKNGITNKAKELSILCDVDVLLLMFSPGGKPILITGAHSNFEAFVEKFSGIPRHERAKRRRETLEELKSKLSLLQAATLDANYRLGCWANIEKVNDMVRLCEMEESAVKSLDRLQKIKEFLARREENFFPTKEEVFTQALHFGLAGGSSSTGHIFPVARRDVGCSMHPIQPSEKVGSGLDFNPEYPCHHRGHNLIGSGNSMHGPYRNIGVPSCPIQQHEPMKQQLKTASHFSV</sequence>
<evidence type="ECO:0000313" key="2">
    <source>
        <dbReference type="Proteomes" id="UP001234297"/>
    </source>
</evidence>
<keyword evidence="2" id="KW-1185">Reference proteome</keyword>